<gene>
    <name evidence="5" type="ORF">H9L42_14850</name>
</gene>
<dbReference type="PANTHER" id="PTHR40661:SF1">
    <property type="entry name" value="HTH CRO_C1-TYPE DOMAIN-CONTAINING PROTEIN"/>
    <property type="match status" value="1"/>
</dbReference>
<keyword evidence="3" id="KW-0804">Transcription</keyword>
<name>A0A923NM69_9FIRM</name>
<keyword evidence="6" id="KW-1185">Reference proteome</keyword>
<dbReference type="InterPro" id="IPR015927">
    <property type="entry name" value="Peptidase_S24_S26A/B/C"/>
</dbReference>
<comment type="caution">
    <text evidence="5">The sequence shown here is derived from an EMBL/GenBank/DDBJ whole genome shotgun (WGS) entry which is preliminary data.</text>
</comment>
<dbReference type="PROSITE" id="PS50943">
    <property type="entry name" value="HTH_CROC1"/>
    <property type="match status" value="1"/>
</dbReference>
<dbReference type="Pfam" id="PF01381">
    <property type="entry name" value="HTH_3"/>
    <property type="match status" value="1"/>
</dbReference>
<dbReference type="SUPFAM" id="SSF47413">
    <property type="entry name" value="lambda repressor-like DNA-binding domains"/>
    <property type="match status" value="1"/>
</dbReference>
<evidence type="ECO:0000256" key="3">
    <source>
        <dbReference type="ARBA" id="ARBA00023163"/>
    </source>
</evidence>
<evidence type="ECO:0000259" key="4">
    <source>
        <dbReference type="PROSITE" id="PS50943"/>
    </source>
</evidence>
<accession>A0A923NM69</accession>
<evidence type="ECO:0000256" key="2">
    <source>
        <dbReference type="ARBA" id="ARBA00023125"/>
    </source>
</evidence>
<dbReference type="GO" id="GO:0003677">
    <property type="term" value="F:DNA binding"/>
    <property type="evidence" value="ECO:0007669"/>
    <property type="project" value="UniProtKB-KW"/>
</dbReference>
<dbReference type="SUPFAM" id="SSF51306">
    <property type="entry name" value="LexA/Signal peptidase"/>
    <property type="match status" value="1"/>
</dbReference>
<dbReference type="Proteomes" id="UP000602647">
    <property type="component" value="Unassembled WGS sequence"/>
</dbReference>
<feature type="domain" description="HTH cro/C1-type" evidence="4">
    <location>
        <begin position="10"/>
        <end position="64"/>
    </location>
</feature>
<organism evidence="5 6">
    <name type="scientific">Zhenpiania hominis</name>
    <dbReference type="NCBI Taxonomy" id="2763644"/>
    <lineage>
        <taxon>Bacteria</taxon>
        <taxon>Bacillati</taxon>
        <taxon>Bacillota</taxon>
        <taxon>Clostridia</taxon>
        <taxon>Peptostreptococcales</taxon>
        <taxon>Anaerovoracaceae</taxon>
        <taxon>Zhenpiania</taxon>
    </lineage>
</organism>
<dbReference type="EMBL" id="JACRYT010000025">
    <property type="protein sequence ID" value="MBC6681099.1"/>
    <property type="molecule type" value="Genomic_DNA"/>
</dbReference>
<keyword evidence="1" id="KW-0805">Transcription regulation</keyword>
<dbReference type="SMART" id="SM00530">
    <property type="entry name" value="HTH_XRE"/>
    <property type="match status" value="1"/>
</dbReference>
<dbReference type="AlphaFoldDB" id="A0A923NM69"/>
<reference evidence="5" key="1">
    <citation type="submission" date="2020-08" db="EMBL/GenBank/DDBJ databases">
        <title>Genome public.</title>
        <authorList>
            <person name="Liu C."/>
            <person name="Sun Q."/>
        </authorList>
    </citation>
    <scope>NUCLEOTIDE SEQUENCE</scope>
    <source>
        <strain evidence="5">BX12</strain>
    </source>
</reference>
<sequence length="190" mass="21563">MEKTAFANRLRFILEEKNMRQIDLCQKTGIGKSAMSQYLRGSFEPKQQNLHALAEVLGVSEAWLMGYDVPRNKKIVTRDDEAENHGPLQQLPGSFYFTAPDNSMINAHIPKGAVVVIQKQPLENLQNGDIVLLSRRDEGESCLRFFYQDAETLFFSPANPDVLPFTYRLSDLTENRLQIDGVARQAMLTL</sequence>
<dbReference type="InterPro" id="IPR036286">
    <property type="entry name" value="LexA/Signal_pep-like_sf"/>
</dbReference>
<dbReference type="InterPro" id="IPR010982">
    <property type="entry name" value="Lambda_DNA-bd_dom_sf"/>
</dbReference>
<dbReference type="CDD" id="cd00093">
    <property type="entry name" value="HTH_XRE"/>
    <property type="match status" value="1"/>
</dbReference>
<evidence type="ECO:0000313" key="6">
    <source>
        <dbReference type="Proteomes" id="UP000602647"/>
    </source>
</evidence>
<dbReference type="Gene3D" id="2.10.109.10">
    <property type="entry name" value="Umud Fragment, subunit A"/>
    <property type="match status" value="1"/>
</dbReference>
<dbReference type="PANTHER" id="PTHR40661">
    <property type="match status" value="1"/>
</dbReference>
<proteinExistence type="predicted"/>
<dbReference type="InterPro" id="IPR001387">
    <property type="entry name" value="Cro/C1-type_HTH"/>
</dbReference>
<evidence type="ECO:0000256" key="1">
    <source>
        <dbReference type="ARBA" id="ARBA00023015"/>
    </source>
</evidence>
<keyword evidence="2" id="KW-0238">DNA-binding</keyword>
<protein>
    <submittedName>
        <fullName evidence="5">Helix-turn-helix domain-containing protein</fullName>
    </submittedName>
</protein>
<evidence type="ECO:0000313" key="5">
    <source>
        <dbReference type="EMBL" id="MBC6681099.1"/>
    </source>
</evidence>
<dbReference type="RefSeq" id="WP_187304195.1">
    <property type="nucleotide sequence ID" value="NZ_CBCTON010000001.1"/>
</dbReference>
<dbReference type="Gene3D" id="1.10.260.40">
    <property type="entry name" value="lambda repressor-like DNA-binding domains"/>
    <property type="match status" value="1"/>
</dbReference>
<dbReference type="Pfam" id="PF00717">
    <property type="entry name" value="Peptidase_S24"/>
    <property type="match status" value="1"/>
</dbReference>